<evidence type="ECO:0000256" key="1">
    <source>
        <dbReference type="SAM" id="MobiDB-lite"/>
    </source>
</evidence>
<evidence type="ECO:0000313" key="2">
    <source>
        <dbReference type="EMBL" id="PHH79818.1"/>
    </source>
</evidence>
<feature type="compositionally biased region" description="Low complexity" evidence="1">
    <location>
        <begin position="25"/>
        <end position="37"/>
    </location>
</feature>
<comment type="caution">
    <text evidence="2">The sequence shown here is derived from an EMBL/GenBank/DDBJ whole genome shotgun (WGS) entry which is preliminary data.</text>
</comment>
<accession>A0A2C5YP16</accession>
<feature type="compositionally biased region" description="Low complexity" evidence="1">
    <location>
        <begin position="58"/>
        <end position="69"/>
    </location>
</feature>
<feature type="region of interest" description="Disordered" evidence="1">
    <location>
        <begin position="1"/>
        <end position="83"/>
    </location>
</feature>
<feature type="compositionally biased region" description="Basic and acidic residues" evidence="1">
    <location>
        <begin position="45"/>
        <end position="55"/>
    </location>
</feature>
<proteinExistence type="predicted"/>
<organism evidence="2 3">
    <name type="scientific">Ophiocordyceps camponoti-rufipedis</name>
    <dbReference type="NCBI Taxonomy" id="2004952"/>
    <lineage>
        <taxon>Eukaryota</taxon>
        <taxon>Fungi</taxon>
        <taxon>Dikarya</taxon>
        <taxon>Ascomycota</taxon>
        <taxon>Pezizomycotina</taxon>
        <taxon>Sordariomycetes</taxon>
        <taxon>Hypocreomycetidae</taxon>
        <taxon>Hypocreales</taxon>
        <taxon>Ophiocordycipitaceae</taxon>
        <taxon>Ophiocordyceps</taxon>
    </lineage>
</organism>
<sequence>MDDGRCRQTLRPRTMKPQSARCPAGIPGSRSPGSGSIDAWSGQIGDRHGKQDADITGRSLSVSVVARSSPPEKRRQKARPGTSAYLEAAGERKAMERDATYSKRRESALSTHARAVIPAEPGVLRRDEELAIRGV</sequence>
<reference evidence="2 3" key="1">
    <citation type="submission" date="2017-06" db="EMBL/GenBank/DDBJ databases">
        <title>Ant-infecting Ophiocordyceps genomes reveal a high diversity of potential behavioral manipulation genes and a possible major role for enterotoxins.</title>
        <authorList>
            <person name="De Bekker C."/>
            <person name="Evans H.C."/>
            <person name="Brachmann A."/>
            <person name="Hughes D.P."/>
        </authorList>
    </citation>
    <scope>NUCLEOTIDE SEQUENCE [LARGE SCALE GENOMIC DNA]</scope>
    <source>
        <strain evidence="2 3">Map16</strain>
    </source>
</reference>
<dbReference type="AlphaFoldDB" id="A0A2C5YP16"/>
<dbReference type="Proteomes" id="UP000226431">
    <property type="component" value="Unassembled WGS sequence"/>
</dbReference>
<dbReference type="EMBL" id="NJES01000033">
    <property type="protein sequence ID" value="PHH79818.1"/>
    <property type="molecule type" value="Genomic_DNA"/>
</dbReference>
<name>A0A2C5YP16_9HYPO</name>
<keyword evidence="3" id="KW-1185">Reference proteome</keyword>
<evidence type="ECO:0000313" key="3">
    <source>
        <dbReference type="Proteomes" id="UP000226431"/>
    </source>
</evidence>
<protein>
    <submittedName>
        <fullName evidence="2">Uncharacterized protein</fullName>
    </submittedName>
</protein>
<gene>
    <name evidence="2" type="ORF">CDD80_3679</name>
</gene>